<dbReference type="AlphaFoldDB" id="A0A286GXY7"/>
<feature type="transmembrane region" description="Helical" evidence="5">
    <location>
        <begin position="74"/>
        <end position="93"/>
    </location>
</feature>
<reference evidence="6 7" key="1">
    <citation type="submission" date="2017-09" db="EMBL/GenBank/DDBJ databases">
        <authorList>
            <person name="Ehlers B."/>
            <person name="Leendertz F.H."/>
        </authorList>
    </citation>
    <scope>NUCLEOTIDE SEQUENCE [LARGE SCALE GENOMIC DNA]</scope>
    <source>
        <strain evidence="6 7">USBA 140</strain>
    </source>
</reference>
<proteinExistence type="inferred from homology"/>
<accession>A0A286GXY7</accession>
<keyword evidence="3 5" id="KW-1133">Transmembrane helix</keyword>
<evidence type="ECO:0000256" key="3">
    <source>
        <dbReference type="ARBA" id="ARBA00022989"/>
    </source>
</evidence>
<evidence type="ECO:0000256" key="1">
    <source>
        <dbReference type="ARBA" id="ARBA00022475"/>
    </source>
</evidence>
<feature type="transmembrane region" description="Helical" evidence="5">
    <location>
        <begin position="47"/>
        <end position="67"/>
    </location>
</feature>
<gene>
    <name evidence="5" type="primary">yciB</name>
    <name evidence="6" type="ORF">SAMN05421508_110119</name>
</gene>
<dbReference type="HAMAP" id="MF_00189">
    <property type="entry name" value="YciB"/>
    <property type="match status" value="1"/>
</dbReference>
<dbReference type="Proteomes" id="UP000219621">
    <property type="component" value="Unassembled WGS sequence"/>
</dbReference>
<dbReference type="EMBL" id="OCNJ01000010">
    <property type="protein sequence ID" value="SOD99934.1"/>
    <property type="molecule type" value="Genomic_DNA"/>
</dbReference>
<keyword evidence="4 5" id="KW-0472">Membrane</keyword>
<keyword evidence="5" id="KW-0997">Cell inner membrane</keyword>
<sequence length="204" mass="22831">MSGEARQQPETTAAETGGRKPLNQWLKLLLEAGPLVIFFIGNNKFGIIPATAAFVAATVVSLAVTWTLARKLPVVPLVSGIFVVGFGGLTILLEDDLFIKLKPTIVNALFAATLFVSLFLRKNVLKIVFDAAFHLTDEGWRKLTWRWAWFFVLLAVLNEIVWRSFETDVWVQFKVFGIMPLTIVFSLTLIPLLTKYHPEKEGKA</sequence>
<keyword evidence="1 5" id="KW-1003">Cell membrane</keyword>
<comment type="subcellular location">
    <subcellularLocation>
        <location evidence="5">Cell inner membrane</location>
        <topology evidence="5">Multi-pass membrane protein</topology>
    </subcellularLocation>
</comment>
<evidence type="ECO:0000256" key="2">
    <source>
        <dbReference type="ARBA" id="ARBA00022692"/>
    </source>
</evidence>
<dbReference type="PANTHER" id="PTHR36917">
    <property type="entry name" value="INTRACELLULAR SEPTATION PROTEIN A-RELATED"/>
    <property type="match status" value="1"/>
</dbReference>
<feature type="transmembrane region" description="Helical" evidence="5">
    <location>
        <begin position="145"/>
        <end position="165"/>
    </location>
</feature>
<keyword evidence="2 5" id="KW-0812">Transmembrane</keyword>
<keyword evidence="7" id="KW-1185">Reference proteome</keyword>
<feature type="transmembrane region" description="Helical" evidence="5">
    <location>
        <begin position="171"/>
        <end position="193"/>
    </location>
</feature>
<comment type="function">
    <text evidence="5">Plays a role in cell envelope biogenesis, maintenance of cell envelope integrity and membrane homeostasis.</text>
</comment>
<evidence type="ECO:0000313" key="6">
    <source>
        <dbReference type="EMBL" id="SOD99934.1"/>
    </source>
</evidence>
<evidence type="ECO:0000256" key="4">
    <source>
        <dbReference type="ARBA" id="ARBA00023136"/>
    </source>
</evidence>
<dbReference type="NCBIfam" id="TIGR00997">
    <property type="entry name" value="ispZ"/>
    <property type="match status" value="1"/>
</dbReference>
<dbReference type="GO" id="GO:0005886">
    <property type="term" value="C:plasma membrane"/>
    <property type="evidence" value="ECO:0007669"/>
    <property type="project" value="UniProtKB-SubCell"/>
</dbReference>
<feature type="transmembrane region" description="Helical" evidence="5">
    <location>
        <begin position="105"/>
        <end position="124"/>
    </location>
</feature>
<name>A0A286GXY7_9PROT</name>
<evidence type="ECO:0000256" key="5">
    <source>
        <dbReference type="HAMAP-Rule" id="MF_00189"/>
    </source>
</evidence>
<dbReference type="InterPro" id="IPR006008">
    <property type="entry name" value="YciB"/>
</dbReference>
<protein>
    <recommendedName>
        <fullName evidence="5">Inner membrane-spanning protein YciB</fullName>
    </recommendedName>
</protein>
<comment type="similarity">
    <text evidence="5">Belongs to the YciB family.</text>
</comment>
<dbReference type="PANTHER" id="PTHR36917:SF1">
    <property type="entry name" value="INNER MEMBRANE-SPANNING PROTEIN YCIB"/>
    <property type="match status" value="1"/>
</dbReference>
<organism evidence="6 7">
    <name type="scientific">Caenispirillum bisanense</name>
    <dbReference type="NCBI Taxonomy" id="414052"/>
    <lineage>
        <taxon>Bacteria</taxon>
        <taxon>Pseudomonadati</taxon>
        <taxon>Pseudomonadota</taxon>
        <taxon>Alphaproteobacteria</taxon>
        <taxon>Rhodospirillales</taxon>
        <taxon>Novispirillaceae</taxon>
        <taxon>Caenispirillum</taxon>
    </lineage>
</organism>
<dbReference type="Pfam" id="PF04279">
    <property type="entry name" value="IspA"/>
    <property type="match status" value="1"/>
</dbReference>
<evidence type="ECO:0000313" key="7">
    <source>
        <dbReference type="Proteomes" id="UP000219621"/>
    </source>
</evidence>
<dbReference type="NCBIfam" id="NF001323">
    <property type="entry name" value="PRK00259.1-1"/>
    <property type="match status" value="1"/>
</dbReference>